<dbReference type="GO" id="GO:0016747">
    <property type="term" value="F:acyltransferase activity, transferring groups other than amino-acyl groups"/>
    <property type="evidence" value="ECO:0007669"/>
    <property type="project" value="TreeGrafter"/>
</dbReference>
<organism evidence="3 4">
    <name type="scientific">Corynebacterium vitaeruminis DSM 20294</name>
    <dbReference type="NCBI Taxonomy" id="1224164"/>
    <lineage>
        <taxon>Bacteria</taxon>
        <taxon>Bacillati</taxon>
        <taxon>Actinomycetota</taxon>
        <taxon>Actinomycetes</taxon>
        <taxon>Mycobacteriales</taxon>
        <taxon>Corynebacteriaceae</taxon>
        <taxon>Corynebacterium</taxon>
    </lineage>
</organism>
<dbReference type="KEGG" id="cvt:B843_10905"/>
<dbReference type="PATRIC" id="fig|1224164.3.peg.2196"/>
<keyword evidence="4" id="KW-1185">Reference proteome</keyword>
<feature type="chain" id="PRO_5004876042" evidence="2">
    <location>
        <begin position="23"/>
        <end position="401"/>
    </location>
</feature>
<feature type="region of interest" description="Disordered" evidence="1">
    <location>
        <begin position="28"/>
        <end position="99"/>
    </location>
</feature>
<evidence type="ECO:0000256" key="2">
    <source>
        <dbReference type="SAM" id="SignalP"/>
    </source>
</evidence>
<accession>W5Y2T8</accession>
<dbReference type="PANTHER" id="PTHR48098">
    <property type="entry name" value="ENTEROCHELIN ESTERASE-RELATED"/>
    <property type="match status" value="1"/>
</dbReference>
<dbReference type="Proteomes" id="UP000019222">
    <property type="component" value="Chromosome"/>
</dbReference>
<dbReference type="STRING" id="1224164.B843_10905"/>
<dbReference type="AlphaFoldDB" id="W5Y2T8"/>
<keyword evidence="2" id="KW-0732">Signal</keyword>
<gene>
    <name evidence="3" type="ORF">B843_10905</name>
</gene>
<dbReference type="InterPro" id="IPR050583">
    <property type="entry name" value="Mycobacterial_A85_antigen"/>
</dbReference>
<evidence type="ECO:0000313" key="4">
    <source>
        <dbReference type="Proteomes" id="UP000019222"/>
    </source>
</evidence>
<evidence type="ECO:0000313" key="3">
    <source>
        <dbReference type="EMBL" id="AHI23561.1"/>
    </source>
</evidence>
<dbReference type="EMBL" id="CP004353">
    <property type="protein sequence ID" value="AHI23561.1"/>
    <property type="molecule type" value="Genomic_DNA"/>
</dbReference>
<dbReference type="HOGENOM" id="CLU_026624_0_0_11"/>
<dbReference type="PANTHER" id="PTHR48098:SF1">
    <property type="entry name" value="DIACYLGLYCEROL ACYLTRANSFERASE_MYCOLYLTRANSFERASE AG85A"/>
    <property type="match status" value="1"/>
</dbReference>
<feature type="signal peptide" evidence="2">
    <location>
        <begin position="1"/>
        <end position="22"/>
    </location>
</feature>
<reference evidence="3 4" key="1">
    <citation type="submission" date="2013-02" db="EMBL/GenBank/DDBJ databases">
        <title>The complete genome sequence of Corynebacterium vitaeruminis DSM 20294.</title>
        <authorList>
            <person name="Ruckert C."/>
            <person name="Albersmeier A."/>
            <person name="Kalinowski J."/>
        </authorList>
    </citation>
    <scope>NUCLEOTIDE SEQUENCE [LARGE SCALE GENOMIC DNA]</scope>
    <source>
        <strain evidence="4">ATCC 10234</strain>
    </source>
</reference>
<dbReference type="Pfam" id="PF00756">
    <property type="entry name" value="Esterase"/>
    <property type="match status" value="1"/>
</dbReference>
<evidence type="ECO:0000256" key="1">
    <source>
        <dbReference type="SAM" id="MobiDB-lite"/>
    </source>
</evidence>
<name>W5Y2T8_9CORY</name>
<dbReference type="InterPro" id="IPR000801">
    <property type="entry name" value="Esterase-like"/>
</dbReference>
<protein>
    <submittedName>
        <fullName evidence="3">Esterase</fullName>
    </submittedName>
</protein>
<dbReference type="InterPro" id="IPR029058">
    <property type="entry name" value="AB_hydrolase_fold"/>
</dbReference>
<proteinExistence type="predicted"/>
<feature type="compositionally biased region" description="Polar residues" evidence="1">
    <location>
        <begin position="55"/>
        <end position="81"/>
    </location>
</feature>
<dbReference type="eggNOG" id="COG0627">
    <property type="taxonomic scope" value="Bacteria"/>
</dbReference>
<dbReference type="SUPFAM" id="SSF53474">
    <property type="entry name" value="alpha/beta-Hydrolases"/>
    <property type="match status" value="1"/>
</dbReference>
<sequence>MKLGIARTTTVLTSLCLSVALASGTAAPTRAQSADLPIGSAREGASSDGIDAATRGSTDTLPDGSSISAGSSNAYDSSLAPQTYPPANPQAEATAPLSLGTDTGVDYGTSPTLLATRHVAGNSYEIDVWSPANHAVITNLLLLPEGGLDNTSPRPTFYLLSGADGGANGKNWRDSSDYEGFFAGKNVQVVTPIGGGGSMNLNWLADDPTLGRNQWETYICEELPQIMDTQFHGTGRDAIAGLSMSGGPSIHMAGDHPERFHAAASLSGFPANSGQLGRLFTSDLIESKGGDPANALGDQANPAWLSMDPVANLDKLRGLRLFVGTGAGLPTLRDLTGDWYGFMWLEILSQVFSNYFTRQAQAAGLDVNRYYTVFGAHNYTNFEREMRVAWEETIGPALGLA</sequence>
<dbReference type="Gene3D" id="3.40.50.1820">
    <property type="entry name" value="alpha/beta hydrolase"/>
    <property type="match status" value="1"/>
</dbReference>